<dbReference type="PANTHER" id="PTHR30160:SF1">
    <property type="entry name" value="LIPOPOLYSACCHARIDE 1,2-N-ACETYLGLUCOSAMINETRANSFERASE-RELATED"/>
    <property type="match status" value="1"/>
</dbReference>
<accession>A0A1I3MN18</accession>
<sequence>MHLHSYSAKNVPEYAKVKLLLFACRGSGHLFQREKEETLTTFTPAVGPVLEPWPDVRRIAVLRGGGLGDLLFAVPAIESLEAAYPEAEIVLLGTRMHAELFADRPSPIDQVLQLPPARGVHEPAGKPFDEAEQQAFFDSVGPVDLAVQVHGGGRNSNPFVQRLKPRYTVGSRTEDAVELDRWVPFRYYQHEVLRALEVVGLAGAAPVALEPRLTVRESDFAAAADDLRGLPRPLVVVHPSATDPRRRWPAEKFAEVIAALVRDGAGVAVIGSPDEQELVDRVTGLARERLGSAAECVRPMTHLSMSALCGVLASCSVFVGNDSGPRHLARAVGAPAVGIYWMGNVINAGPLGRRRDRVLIAWTTHCPVCGVDVTREDLPRCEHDDSFVASVEVDAVLEETRQLLAAHGEAAVGEDAEGAGHGK</sequence>
<protein>
    <submittedName>
        <fullName evidence="3">ADP-heptose:LPS heptosyltransferase</fullName>
    </submittedName>
</protein>
<dbReference type="Gene3D" id="3.40.50.2000">
    <property type="entry name" value="Glycogen Phosphorylase B"/>
    <property type="match status" value="2"/>
</dbReference>
<dbReference type="CDD" id="cd03789">
    <property type="entry name" value="GT9_LPS_heptosyltransferase"/>
    <property type="match status" value="1"/>
</dbReference>
<dbReference type="GO" id="GO:0005829">
    <property type="term" value="C:cytosol"/>
    <property type="evidence" value="ECO:0007669"/>
    <property type="project" value="TreeGrafter"/>
</dbReference>
<proteinExistence type="predicted"/>
<dbReference type="InterPro" id="IPR002201">
    <property type="entry name" value="Glyco_trans_9"/>
</dbReference>
<keyword evidence="1" id="KW-0328">Glycosyltransferase</keyword>
<dbReference type="Pfam" id="PF01075">
    <property type="entry name" value="Glyco_transf_9"/>
    <property type="match status" value="1"/>
</dbReference>
<reference evidence="3 4" key="1">
    <citation type="submission" date="2016-10" db="EMBL/GenBank/DDBJ databases">
        <authorList>
            <person name="de Groot N.N."/>
        </authorList>
    </citation>
    <scope>NUCLEOTIDE SEQUENCE [LARGE SCALE GENOMIC DNA]</scope>
    <source>
        <strain evidence="3 4">DSM 44468</strain>
    </source>
</reference>
<keyword evidence="4" id="KW-1185">Reference proteome</keyword>
<dbReference type="STRING" id="115433.SAMN05421835_102398"/>
<dbReference type="AlphaFoldDB" id="A0A1I3MN18"/>
<organism evidence="3 4">
    <name type="scientific">Amycolatopsis sacchari</name>
    <dbReference type="NCBI Taxonomy" id="115433"/>
    <lineage>
        <taxon>Bacteria</taxon>
        <taxon>Bacillati</taxon>
        <taxon>Actinomycetota</taxon>
        <taxon>Actinomycetes</taxon>
        <taxon>Pseudonocardiales</taxon>
        <taxon>Pseudonocardiaceae</taxon>
        <taxon>Amycolatopsis</taxon>
    </lineage>
</organism>
<dbReference type="GO" id="GO:0008713">
    <property type="term" value="F:ADP-heptose-lipopolysaccharide heptosyltransferase activity"/>
    <property type="evidence" value="ECO:0007669"/>
    <property type="project" value="TreeGrafter"/>
</dbReference>
<dbReference type="GO" id="GO:0009244">
    <property type="term" value="P:lipopolysaccharide core region biosynthetic process"/>
    <property type="evidence" value="ECO:0007669"/>
    <property type="project" value="TreeGrafter"/>
</dbReference>
<dbReference type="Proteomes" id="UP000199025">
    <property type="component" value="Unassembled WGS sequence"/>
</dbReference>
<gene>
    <name evidence="3" type="ORF">SAMN05421835_102398</name>
</gene>
<dbReference type="EMBL" id="FORP01000002">
    <property type="protein sequence ID" value="SFI98180.1"/>
    <property type="molecule type" value="Genomic_DNA"/>
</dbReference>
<evidence type="ECO:0000313" key="3">
    <source>
        <dbReference type="EMBL" id="SFI98180.1"/>
    </source>
</evidence>
<dbReference type="SUPFAM" id="SSF53756">
    <property type="entry name" value="UDP-Glycosyltransferase/glycogen phosphorylase"/>
    <property type="match status" value="1"/>
</dbReference>
<evidence type="ECO:0000256" key="2">
    <source>
        <dbReference type="ARBA" id="ARBA00022679"/>
    </source>
</evidence>
<dbReference type="PANTHER" id="PTHR30160">
    <property type="entry name" value="TETRAACYLDISACCHARIDE 4'-KINASE-RELATED"/>
    <property type="match status" value="1"/>
</dbReference>
<name>A0A1I3MN18_9PSEU</name>
<dbReference type="InterPro" id="IPR051199">
    <property type="entry name" value="LPS_LOS_Heptosyltrfase"/>
</dbReference>
<evidence type="ECO:0000256" key="1">
    <source>
        <dbReference type="ARBA" id="ARBA00022676"/>
    </source>
</evidence>
<keyword evidence="2 3" id="KW-0808">Transferase</keyword>
<evidence type="ECO:0000313" key="4">
    <source>
        <dbReference type="Proteomes" id="UP000199025"/>
    </source>
</evidence>